<dbReference type="AlphaFoldDB" id="A0A3P7LUZ1"/>
<keyword evidence="2" id="KW-0408">Iron</keyword>
<evidence type="ECO:0000313" key="6">
    <source>
        <dbReference type="Proteomes" id="UP000281553"/>
    </source>
</evidence>
<dbReference type="InterPro" id="IPR003347">
    <property type="entry name" value="JmjC_dom"/>
</dbReference>
<dbReference type="GO" id="GO:0034647">
    <property type="term" value="F:histone H3K4me/H3K4me2/H3K4me3 demethylase activity"/>
    <property type="evidence" value="ECO:0007669"/>
    <property type="project" value="TreeGrafter"/>
</dbReference>
<dbReference type="PROSITE" id="PS51184">
    <property type="entry name" value="JMJC"/>
    <property type="match status" value="1"/>
</dbReference>
<evidence type="ECO:0000256" key="3">
    <source>
        <dbReference type="SAM" id="MobiDB-lite"/>
    </source>
</evidence>
<dbReference type="OrthoDB" id="1678912at2759"/>
<dbReference type="Gene3D" id="2.60.120.650">
    <property type="entry name" value="Cupin"/>
    <property type="match status" value="1"/>
</dbReference>
<dbReference type="GO" id="GO:0005634">
    <property type="term" value="C:nucleus"/>
    <property type="evidence" value="ECO:0007669"/>
    <property type="project" value="TreeGrafter"/>
</dbReference>
<protein>
    <recommendedName>
        <fullName evidence="4">JmjC domain-containing protein</fullName>
    </recommendedName>
</protein>
<keyword evidence="1" id="KW-0479">Metal-binding</keyword>
<dbReference type="Pfam" id="PF02373">
    <property type="entry name" value="JmjC"/>
    <property type="match status" value="1"/>
</dbReference>
<keyword evidence="6" id="KW-1185">Reference proteome</keyword>
<feature type="domain" description="JmjC" evidence="4">
    <location>
        <begin position="1"/>
        <end position="86"/>
    </location>
</feature>
<sequence length="498" mass="55322">MRNQAAELFDLSPDLLHHITTIMNPNLIQAEGVPIYRTDQHCGEFVVTFPRAYHAGFNQGFNFAEAVNICCPDWVRFQSPPTKHYASVKRQCVFSNDELLLTLAEVAAGIRPMEQAAMWTDLTAERFRSTKSTGFDINALSIIHEEFAAVLEREVAHRTRLAGLRSERERLDELVDDERVCAVCQTTLFFSALICVCKASKDGQKAGGRPTRTAASKRKNAQTETNDQETSPVASPSKMVCLAHADSVCGSCKLKDCTVKYTYTIEELEAVRAKLAEKLAGYDAWRTEFGQFLGVLNAPTTDSKGQSVKSEPDSAKPCCTTTLREFELKLAEAEKCGYHNDLLYRRATTYLKSLKDLVTICDQVVDFLDSKHPKGDDHSEAISIATFQLKRPATFTISSGSSDSVNKAYLNVNHEVDLRNAKETIAASRAFILPGPGVQLLSADATKTKPEAPLEGLQQQFSKLAQDLRTEFPGWCDHMEDFAIMTLVSNWGCFFLSQ</sequence>
<gene>
    <name evidence="5" type="ORF">DILT_LOCUS9709</name>
</gene>
<feature type="compositionally biased region" description="Polar residues" evidence="3">
    <location>
        <begin position="222"/>
        <end position="233"/>
    </location>
</feature>
<dbReference type="SUPFAM" id="SSF51197">
    <property type="entry name" value="Clavaminate synthase-like"/>
    <property type="match status" value="1"/>
</dbReference>
<dbReference type="EMBL" id="UYRU01057661">
    <property type="protein sequence ID" value="VDN13878.1"/>
    <property type="molecule type" value="Genomic_DNA"/>
</dbReference>
<dbReference type="Pfam" id="PF02928">
    <property type="entry name" value="zf-C5HC2"/>
    <property type="match status" value="1"/>
</dbReference>
<dbReference type="Pfam" id="PF21323">
    <property type="entry name" value="KDM5_C-hel"/>
    <property type="match status" value="1"/>
</dbReference>
<dbReference type="PANTHER" id="PTHR10694:SF33">
    <property type="entry name" value="LYSINE-SPECIFIC DEMETHYLASE 5"/>
    <property type="match status" value="1"/>
</dbReference>
<proteinExistence type="predicted"/>
<dbReference type="GO" id="GO:0000785">
    <property type="term" value="C:chromatin"/>
    <property type="evidence" value="ECO:0007669"/>
    <property type="project" value="TreeGrafter"/>
</dbReference>
<dbReference type="GO" id="GO:0006355">
    <property type="term" value="P:regulation of DNA-templated transcription"/>
    <property type="evidence" value="ECO:0007669"/>
    <property type="project" value="TreeGrafter"/>
</dbReference>
<evidence type="ECO:0000256" key="1">
    <source>
        <dbReference type="ARBA" id="ARBA00022723"/>
    </source>
</evidence>
<dbReference type="InterPro" id="IPR004198">
    <property type="entry name" value="Znf_C5HC2"/>
</dbReference>
<evidence type="ECO:0000313" key="5">
    <source>
        <dbReference type="EMBL" id="VDN13878.1"/>
    </source>
</evidence>
<organism evidence="5 6">
    <name type="scientific">Dibothriocephalus latus</name>
    <name type="common">Fish tapeworm</name>
    <name type="synonym">Diphyllobothrium latum</name>
    <dbReference type="NCBI Taxonomy" id="60516"/>
    <lineage>
        <taxon>Eukaryota</taxon>
        <taxon>Metazoa</taxon>
        <taxon>Spiralia</taxon>
        <taxon>Lophotrochozoa</taxon>
        <taxon>Platyhelminthes</taxon>
        <taxon>Cestoda</taxon>
        <taxon>Eucestoda</taxon>
        <taxon>Diphyllobothriidea</taxon>
        <taxon>Diphyllobothriidae</taxon>
        <taxon>Dibothriocephalus</taxon>
    </lineage>
</organism>
<dbReference type="PANTHER" id="PTHR10694">
    <property type="entry name" value="LYSINE-SPECIFIC DEMETHYLASE"/>
    <property type="match status" value="1"/>
</dbReference>
<name>A0A3P7LUZ1_DIBLA</name>
<feature type="region of interest" description="Disordered" evidence="3">
    <location>
        <begin position="202"/>
        <end position="233"/>
    </location>
</feature>
<accession>A0A3P7LUZ1</accession>
<dbReference type="GO" id="GO:0046872">
    <property type="term" value="F:metal ion binding"/>
    <property type="evidence" value="ECO:0007669"/>
    <property type="project" value="UniProtKB-KW"/>
</dbReference>
<evidence type="ECO:0000256" key="2">
    <source>
        <dbReference type="ARBA" id="ARBA00023004"/>
    </source>
</evidence>
<evidence type="ECO:0000259" key="4">
    <source>
        <dbReference type="PROSITE" id="PS51184"/>
    </source>
</evidence>
<reference evidence="5 6" key="1">
    <citation type="submission" date="2018-11" db="EMBL/GenBank/DDBJ databases">
        <authorList>
            <consortium name="Pathogen Informatics"/>
        </authorList>
    </citation>
    <scope>NUCLEOTIDE SEQUENCE [LARGE SCALE GENOMIC DNA]</scope>
</reference>
<dbReference type="Proteomes" id="UP000281553">
    <property type="component" value="Unassembled WGS sequence"/>
</dbReference>
<dbReference type="InterPro" id="IPR048615">
    <property type="entry name" value="KDM5_C-hel"/>
</dbReference>